<proteinExistence type="predicted"/>
<protein>
    <submittedName>
        <fullName evidence="1">DUF2336 domain-containing protein</fullName>
    </submittedName>
</protein>
<name>A0A545TM57_9PROT</name>
<dbReference type="Pfam" id="PF10098">
    <property type="entry name" value="DUF2336"/>
    <property type="match status" value="1"/>
</dbReference>
<organism evidence="1 2">
    <name type="scientific">Denitrobaculum tricleocarpae</name>
    <dbReference type="NCBI Taxonomy" id="2591009"/>
    <lineage>
        <taxon>Bacteria</taxon>
        <taxon>Pseudomonadati</taxon>
        <taxon>Pseudomonadota</taxon>
        <taxon>Alphaproteobacteria</taxon>
        <taxon>Rhodospirillales</taxon>
        <taxon>Rhodospirillaceae</taxon>
        <taxon>Denitrobaculum</taxon>
    </lineage>
</organism>
<evidence type="ECO:0000313" key="2">
    <source>
        <dbReference type="Proteomes" id="UP000315252"/>
    </source>
</evidence>
<evidence type="ECO:0000313" key="1">
    <source>
        <dbReference type="EMBL" id="TQV78312.1"/>
    </source>
</evidence>
<dbReference type="EMBL" id="VHSH01000006">
    <property type="protein sequence ID" value="TQV78312.1"/>
    <property type="molecule type" value="Genomic_DNA"/>
</dbReference>
<accession>A0A545TM57</accession>
<sequence>MGFETGLERTDSAKSHVDAHELDELVELARDKSVQSRSRLASVIGDLYTGQGHTLSDADRQIMSEIIHQIIHDVEISVRKALAAQLAVLPDAHSNLLKALANDEIEVAHPILVKSEVIRDSELIEVVQYRTMEHQVAVAMRPSLSEPLSNALIKTGNQRVITALIENEGASIADEDLRGLVDQAEEVTAYQSPLAKRQDLSPTLARKLYWSVSAALRQHLTNTYDLDPTELDENIETAVSGLLEAAESEGETAGREFDNIAPLSAKTNDFTIHPEQAKWLMDLLKEGEVASFMLGLGRFSRLRSNLLRRFVFEPGGEGLAVVCKAIGLDKLAFASILVQFRRGRLGDKHIETDEITQAMAFFDNTSLESATAMMRRWQRDPYYQNALRIINDGKR</sequence>
<comment type="caution">
    <text evidence="1">The sequence shown here is derived from an EMBL/GenBank/DDBJ whole genome shotgun (WGS) entry which is preliminary data.</text>
</comment>
<dbReference type="Proteomes" id="UP000315252">
    <property type="component" value="Unassembled WGS sequence"/>
</dbReference>
<reference evidence="1 2" key="1">
    <citation type="submission" date="2019-06" db="EMBL/GenBank/DDBJ databases">
        <title>Whole genome sequence for Rhodospirillaceae sp. R148.</title>
        <authorList>
            <person name="Wang G."/>
        </authorList>
    </citation>
    <scope>NUCLEOTIDE SEQUENCE [LARGE SCALE GENOMIC DNA]</scope>
    <source>
        <strain evidence="1 2">R148</strain>
    </source>
</reference>
<dbReference type="AlphaFoldDB" id="A0A545TM57"/>
<keyword evidence="2" id="KW-1185">Reference proteome</keyword>
<dbReference type="RefSeq" id="WP_142897646.1">
    <property type="nucleotide sequence ID" value="NZ_ML660057.1"/>
</dbReference>
<dbReference type="OrthoDB" id="8194627at2"/>
<dbReference type="InterPro" id="IPR019285">
    <property type="entry name" value="DUF2336"/>
</dbReference>
<gene>
    <name evidence="1" type="ORF">FKG95_17225</name>
</gene>